<dbReference type="HOGENOM" id="CLU_715229_0_0_9"/>
<evidence type="ECO:0000313" key="1">
    <source>
        <dbReference type="EMBL" id="EOH98076.1"/>
    </source>
</evidence>
<evidence type="ECO:0000313" key="2">
    <source>
        <dbReference type="Proteomes" id="UP000013782"/>
    </source>
</evidence>
<sequence length="386" mass="45891">MKAKKKKQLKAQFLKESPLFKLKKETKALLKNGENPYFLALDCLYHRYHITHFDKSDEQLMNFLERYLLELIEPVNYHVGQEQLLHDMGKYQHLLETYYLLKNDPSAFKQSVEWLQEFFTDQIETIKQWPDQFILSIFSVIKENNAFYFVNERDQQKYLIKNFKALNLKSLAARKLRVIALIVPIGEDYISTPPIISDPDQVILAALRKTSAEEAAEDTILWYTSFLHDQIGEDMDEVFERLDKKFSEELGDTAGWDDEADKEDPPFYPAQRQALETPEGFARRLLAQDETLNEFIYREQMMTFLVQIINRFPQMFFAKSNAFSLLEALRDIFTDEEVDDEQFEMYSNFASLFWYGFLRENMADEIKEIEPYQVSKDYWFEQFMSC</sequence>
<dbReference type="RefSeq" id="WP_010755807.1">
    <property type="nucleotide sequence ID" value="NZ_ASWD01000002.1"/>
</dbReference>
<protein>
    <submittedName>
        <fullName evidence="1">Uncharacterized protein</fullName>
    </submittedName>
</protein>
<dbReference type="AlphaFoldDB" id="R2SZ85"/>
<dbReference type="Proteomes" id="UP000013782">
    <property type="component" value="Unassembled WGS sequence"/>
</dbReference>
<reference evidence="1 2" key="1">
    <citation type="submission" date="2013-02" db="EMBL/GenBank/DDBJ databases">
        <title>The Genome Sequence of Enterococcus pallens BAA-351.</title>
        <authorList>
            <consortium name="The Broad Institute Genome Sequencing Platform"/>
            <consortium name="The Broad Institute Genome Sequencing Center for Infectious Disease"/>
            <person name="Earl A.M."/>
            <person name="Gilmore M.S."/>
            <person name="Lebreton F."/>
            <person name="Walker B."/>
            <person name="Young S.K."/>
            <person name="Zeng Q."/>
            <person name="Gargeya S."/>
            <person name="Fitzgerald M."/>
            <person name="Haas B."/>
            <person name="Abouelleil A."/>
            <person name="Alvarado L."/>
            <person name="Arachchi H.M."/>
            <person name="Berlin A.M."/>
            <person name="Chapman S.B."/>
            <person name="Dewar J."/>
            <person name="Goldberg J."/>
            <person name="Griggs A."/>
            <person name="Gujja S."/>
            <person name="Hansen M."/>
            <person name="Howarth C."/>
            <person name="Imamovic A."/>
            <person name="Larimer J."/>
            <person name="McCowan C."/>
            <person name="Murphy C."/>
            <person name="Neiman D."/>
            <person name="Pearson M."/>
            <person name="Priest M."/>
            <person name="Roberts A."/>
            <person name="Saif S."/>
            <person name="Shea T."/>
            <person name="Sisk P."/>
            <person name="Sykes S."/>
            <person name="Wortman J."/>
            <person name="Nusbaum C."/>
            <person name="Birren B."/>
        </authorList>
    </citation>
    <scope>NUCLEOTIDE SEQUENCE [LARGE SCALE GENOMIC DNA]</scope>
    <source>
        <strain evidence="1 2">ATCC BAA-351</strain>
    </source>
</reference>
<dbReference type="EMBL" id="AJAQ01000001">
    <property type="protein sequence ID" value="EOH98076.1"/>
    <property type="molecule type" value="Genomic_DNA"/>
</dbReference>
<dbReference type="PATRIC" id="fig|1158607.3.peg.751"/>
<keyword evidence="2" id="KW-1185">Reference proteome</keyword>
<gene>
    <name evidence="1" type="ORF">UAU_00747</name>
</gene>
<accession>R2SZ85</accession>
<organism evidence="1 2">
    <name type="scientific">Enterococcus pallens ATCC BAA-351</name>
    <dbReference type="NCBI Taxonomy" id="1158607"/>
    <lineage>
        <taxon>Bacteria</taxon>
        <taxon>Bacillati</taxon>
        <taxon>Bacillota</taxon>
        <taxon>Bacilli</taxon>
        <taxon>Lactobacillales</taxon>
        <taxon>Enterococcaceae</taxon>
        <taxon>Enterococcus</taxon>
    </lineage>
</organism>
<dbReference type="OrthoDB" id="2199646at2"/>
<proteinExistence type="predicted"/>
<dbReference type="eggNOG" id="ENOG50345AD">
    <property type="taxonomic scope" value="Bacteria"/>
</dbReference>
<name>R2SZ85_9ENTE</name>
<comment type="caution">
    <text evidence="1">The sequence shown here is derived from an EMBL/GenBank/DDBJ whole genome shotgun (WGS) entry which is preliminary data.</text>
</comment>